<accession>A0A8J3AKK6</accession>
<feature type="domain" description="NadR/Ttd14 AAA" evidence="2">
    <location>
        <begin position="154"/>
        <end position="303"/>
    </location>
</feature>
<evidence type="ECO:0000259" key="1">
    <source>
        <dbReference type="Pfam" id="PF01467"/>
    </source>
</evidence>
<evidence type="ECO:0000313" key="4">
    <source>
        <dbReference type="Proteomes" id="UP000626244"/>
    </source>
</evidence>
<gene>
    <name evidence="3" type="primary">b4390</name>
    <name evidence="3" type="ORF">GCM10007380_09820</name>
</gene>
<protein>
    <submittedName>
        <fullName evidence="3">Trifunctional nicotinamide-nucleotide adenylyltransferase/ribosylnicotinamide kinase/transcriptional regulator NadR</fullName>
    </submittedName>
</protein>
<evidence type="ECO:0000313" key="3">
    <source>
        <dbReference type="EMBL" id="GGI11832.1"/>
    </source>
</evidence>
<dbReference type="RefSeq" id="WP_087999205.1">
    <property type="nucleotide sequence ID" value="NZ_BMHB01000001.1"/>
</dbReference>
<feature type="domain" description="Cytidyltransferase-like" evidence="1">
    <location>
        <begin position="7"/>
        <end position="133"/>
    </location>
</feature>
<keyword evidence="4" id="KW-1185">Reference proteome</keyword>
<dbReference type="PANTHER" id="PTHR37512:SF1">
    <property type="entry name" value="NADR_TTD14 AAA DOMAIN-CONTAINING PROTEIN"/>
    <property type="match status" value="1"/>
</dbReference>
<proteinExistence type="predicted"/>
<keyword evidence="3" id="KW-0808">Transferase</keyword>
<dbReference type="Proteomes" id="UP000626244">
    <property type="component" value="Unassembled WGS sequence"/>
</dbReference>
<dbReference type="AlphaFoldDB" id="A0A8J3AKK6"/>
<comment type="caution">
    <text evidence="3">The sequence shown here is derived from an EMBL/GenBank/DDBJ whole genome shotgun (WGS) entry which is preliminary data.</text>
</comment>
<dbReference type="Gene3D" id="3.40.50.300">
    <property type="entry name" value="P-loop containing nucleotide triphosphate hydrolases"/>
    <property type="match status" value="1"/>
</dbReference>
<organism evidence="3 4">
    <name type="scientific">Gottfriedia solisilvae</name>
    <dbReference type="NCBI Taxonomy" id="1516104"/>
    <lineage>
        <taxon>Bacteria</taxon>
        <taxon>Bacillati</taxon>
        <taxon>Bacillota</taxon>
        <taxon>Bacilli</taxon>
        <taxon>Bacillales</taxon>
        <taxon>Bacillaceae</taxon>
        <taxon>Gottfriedia</taxon>
    </lineage>
</organism>
<sequence>MTKGFILGKFMPLHRGHCHLIQTAVDTCNEVTVLVCSLPTEPIDGNIRYEWVKKAFPTVKVIHFKEVVPQEPIEHPQFWDIWTEIVQRHHPEQIDFVFSSEDYGYKLAECVGAKHILVDKERRVFPVSGTLVRNNPFEVWDYIPNHVKPYFVKRILIHGGESCGKSTLTKQLANHFGTIGVQEFAREWIENNNNEFNYSDLILFAEEQHKQIEEGVQVANKLLFADTDSMTTKIYSEEYFGKVHPSVELLSEKSNWDLVLLLKPTIPYKEEIQRNFGHKREYMHERFQNILIEKGLHFVEIDKVADERIKQAIEAIYNFFDFKN</sequence>
<dbReference type="PANTHER" id="PTHR37512">
    <property type="entry name" value="TRIFUNCTIONAL NAD BIOSYNTHESIS/REGULATOR PROTEIN NADR"/>
    <property type="match status" value="1"/>
</dbReference>
<dbReference type="GO" id="GO:0016779">
    <property type="term" value="F:nucleotidyltransferase activity"/>
    <property type="evidence" value="ECO:0007669"/>
    <property type="project" value="UniProtKB-KW"/>
</dbReference>
<dbReference type="Pfam" id="PF13521">
    <property type="entry name" value="AAA_28"/>
    <property type="match status" value="1"/>
</dbReference>
<dbReference type="GO" id="GO:0016301">
    <property type="term" value="F:kinase activity"/>
    <property type="evidence" value="ECO:0007669"/>
    <property type="project" value="UniProtKB-KW"/>
</dbReference>
<dbReference type="EMBL" id="BMHB01000001">
    <property type="protein sequence ID" value="GGI11832.1"/>
    <property type="molecule type" value="Genomic_DNA"/>
</dbReference>
<keyword evidence="3" id="KW-0418">Kinase</keyword>
<dbReference type="OrthoDB" id="9802794at2"/>
<reference evidence="4" key="1">
    <citation type="journal article" date="2019" name="Int. J. Syst. Evol. Microbiol.">
        <title>The Global Catalogue of Microorganisms (GCM) 10K type strain sequencing project: providing services to taxonomists for standard genome sequencing and annotation.</title>
        <authorList>
            <consortium name="The Broad Institute Genomics Platform"/>
            <consortium name="The Broad Institute Genome Sequencing Center for Infectious Disease"/>
            <person name="Wu L."/>
            <person name="Ma J."/>
        </authorList>
    </citation>
    <scope>NUCLEOTIDE SEQUENCE [LARGE SCALE GENOMIC DNA]</scope>
    <source>
        <strain evidence="4">CGMCC 1.14993</strain>
    </source>
</reference>
<keyword evidence="3" id="KW-0548">Nucleotidyltransferase</keyword>
<dbReference type="InterPro" id="IPR038727">
    <property type="entry name" value="NadR/Ttd14_AAA_dom"/>
</dbReference>
<dbReference type="InterPro" id="IPR004821">
    <property type="entry name" value="Cyt_trans-like"/>
</dbReference>
<name>A0A8J3AKK6_9BACI</name>
<dbReference type="SUPFAM" id="SSF52374">
    <property type="entry name" value="Nucleotidylyl transferase"/>
    <property type="match status" value="1"/>
</dbReference>
<dbReference type="InterPro" id="IPR027417">
    <property type="entry name" value="P-loop_NTPase"/>
</dbReference>
<dbReference type="NCBIfam" id="TIGR00125">
    <property type="entry name" value="cyt_tran_rel"/>
    <property type="match status" value="1"/>
</dbReference>
<dbReference type="Gene3D" id="3.40.50.620">
    <property type="entry name" value="HUPs"/>
    <property type="match status" value="1"/>
</dbReference>
<dbReference type="Pfam" id="PF01467">
    <property type="entry name" value="CTP_transf_like"/>
    <property type="match status" value="1"/>
</dbReference>
<dbReference type="InterPro" id="IPR014729">
    <property type="entry name" value="Rossmann-like_a/b/a_fold"/>
</dbReference>
<dbReference type="SUPFAM" id="SSF52540">
    <property type="entry name" value="P-loop containing nucleoside triphosphate hydrolases"/>
    <property type="match status" value="1"/>
</dbReference>
<evidence type="ECO:0000259" key="2">
    <source>
        <dbReference type="Pfam" id="PF13521"/>
    </source>
</evidence>
<dbReference type="InterPro" id="IPR052735">
    <property type="entry name" value="NAD_biosynth-regulator"/>
</dbReference>